<dbReference type="GO" id="GO:0006353">
    <property type="term" value="P:DNA-templated transcription termination"/>
    <property type="evidence" value="ECO:0007669"/>
    <property type="project" value="UniProtKB-UniRule"/>
</dbReference>
<dbReference type="GO" id="GO:0005829">
    <property type="term" value="C:cytosol"/>
    <property type="evidence" value="ECO:0007669"/>
    <property type="project" value="TreeGrafter"/>
</dbReference>
<dbReference type="Gene3D" id="3.30.1480.10">
    <property type="entry name" value="NusA, N-terminal domain"/>
    <property type="match status" value="1"/>
</dbReference>
<sequence>MSIVKSEFALALNQVATERGISPDDVIASIEMAILAAYKKETQAPEDPDAEESIIVRVNKTTGEAKLVKDEVDITPPGFGRIAAQTAKQVILQKIREVEKKTVISHYKGQLGTITQGRVIRYDGYNAYVDIGRVEAILPKEEQIKNEKYTVNTNLNFYIKSIGEDKFGNSAIIVSRTDPQLLAELFKKEVPEIANGTVEIKKVVREPGERAKLAVFSSQGGVDPVGACVGQKGVRVQTVTSELGGDEKIDIIQWNKDEKLFLISALSPAKIIDVEFKEAKEGEKPKAKVTVEESQAPLAIGKSGVNVNLASALSGYEIDIVQVASEKPAVEEKPAEPKAEKVEVKAEEKPSEEVAEPVEEEKTQAAEVKTDAKEEPVINEEVKTETKVEAKAEEAVESPSEAAPEEEPTPAEVPAVESKPEPQTN</sequence>
<reference evidence="10 11" key="1">
    <citation type="journal article" date="2016" name="Nat. Commun.">
        <title>Thousands of microbial genomes shed light on interconnected biogeochemical processes in an aquifer system.</title>
        <authorList>
            <person name="Anantharaman K."/>
            <person name="Brown C.T."/>
            <person name="Hug L.A."/>
            <person name="Sharon I."/>
            <person name="Castelle C.J."/>
            <person name="Probst A.J."/>
            <person name="Thomas B.C."/>
            <person name="Singh A."/>
            <person name="Wilkins M.J."/>
            <person name="Karaoz U."/>
            <person name="Brodie E.L."/>
            <person name="Williams K.H."/>
            <person name="Hubbard S.S."/>
            <person name="Banfield J.F."/>
        </authorList>
    </citation>
    <scope>NUCLEOTIDE SEQUENCE [LARGE SCALE GENOMIC DNA]</scope>
</reference>
<comment type="similarity">
    <text evidence="7">Belongs to the NusA family.</text>
</comment>
<dbReference type="SUPFAM" id="SSF54814">
    <property type="entry name" value="Prokaryotic type KH domain (KH-domain type II)"/>
    <property type="match status" value="2"/>
</dbReference>
<evidence type="ECO:0000256" key="1">
    <source>
        <dbReference type="ARBA" id="ARBA00022472"/>
    </source>
</evidence>
<dbReference type="Pfam" id="PF13184">
    <property type="entry name" value="KH_NusA_1st"/>
    <property type="match status" value="1"/>
</dbReference>
<dbReference type="Pfam" id="PF08529">
    <property type="entry name" value="NusA_N"/>
    <property type="match status" value="1"/>
</dbReference>
<dbReference type="Proteomes" id="UP000178558">
    <property type="component" value="Unassembled WGS sequence"/>
</dbReference>
<keyword evidence="2 7" id="KW-0963">Cytoplasm</keyword>
<comment type="function">
    <text evidence="7">Participates in both transcription termination and antitermination.</text>
</comment>
<dbReference type="GO" id="GO:0003723">
    <property type="term" value="F:RNA binding"/>
    <property type="evidence" value="ECO:0007669"/>
    <property type="project" value="UniProtKB-UniRule"/>
</dbReference>
<keyword evidence="6 7" id="KW-0804">Transcription</keyword>
<keyword evidence="5 7" id="KW-0805">Transcription regulation</keyword>
<keyword evidence="1 7" id="KW-0806">Transcription termination</keyword>
<dbReference type="Gene3D" id="3.30.300.20">
    <property type="match status" value="2"/>
</dbReference>
<evidence type="ECO:0000256" key="2">
    <source>
        <dbReference type="ARBA" id="ARBA00022490"/>
    </source>
</evidence>
<dbReference type="InterPro" id="IPR009019">
    <property type="entry name" value="KH_sf_prok-type"/>
</dbReference>
<evidence type="ECO:0000313" key="11">
    <source>
        <dbReference type="Proteomes" id="UP000178558"/>
    </source>
</evidence>
<dbReference type="GO" id="GO:0031564">
    <property type="term" value="P:transcription antitermination"/>
    <property type="evidence" value="ECO:0007669"/>
    <property type="project" value="UniProtKB-UniRule"/>
</dbReference>
<dbReference type="SUPFAM" id="SSF50249">
    <property type="entry name" value="Nucleic acid-binding proteins"/>
    <property type="match status" value="1"/>
</dbReference>
<dbReference type="InterPro" id="IPR025249">
    <property type="entry name" value="TF_NusA_KH_1st"/>
</dbReference>
<dbReference type="PROSITE" id="PS50126">
    <property type="entry name" value="S1"/>
    <property type="match status" value="1"/>
</dbReference>
<dbReference type="InterPro" id="IPR003029">
    <property type="entry name" value="S1_domain"/>
</dbReference>
<evidence type="ECO:0000256" key="8">
    <source>
        <dbReference type="SAM" id="MobiDB-lite"/>
    </source>
</evidence>
<dbReference type="PANTHER" id="PTHR22648">
    <property type="entry name" value="TRANSCRIPTION TERMINATION FACTOR NUSA"/>
    <property type="match status" value="1"/>
</dbReference>
<organism evidence="10 11">
    <name type="scientific">Candidatus Roizmanbacteria bacterium RIFCSPLOWO2_01_FULL_40_42</name>
    <dbReference type="NCBI Taxonomy" id="1802066"/>
    <lineage>
        <taxon>Bacteria</taxon>
        <taxon>Candidatus Roizmaniibacteriota</taxon>
    </lineage>
</organism>
<dbReference type="InterPro" id="IPR015946">
    <property type="entry name" value="KH_dom-like_a/b"/>
</dbReference>
<evidence type="ECO:0000256" key="4">
    <source>
        <dbReference type="ARBA" id="ARBA00022884"/>
    </source>
</evidence>
<dbReference type="CDD" id="cd04455">
    <property type="entry name" value="S1_NusA"/>
    <property type="match status" value="1"/>
</dbReference>
<dbReference type="CDD" id="cd22529">
    <property type="entry name" value="KH-II_NusA_rpt2"/>
    <property type="match status" value="1"/>
</dbReference>
<protein>
    <recommendedName>
        <fullName evidence="7">Transcription termination/antitermination protein NusA</fullName>
    </recommendedName>
</protein>
<gene>
    <name evidence="7" type="primary">nusA</name>
    <name evidence="10" type="ORF">A3B50_00660</name>
</gene>
<evidence type="ECO:0000256" key="6">
    <source>
        <dbReference type="ARBA" id="ARBA00023163"/>
    </source>
</evidence>
<evidence type="ECO:0000256" key="5">
    <source>
        <dbReference type="ARBA" id="ARBA00023015"/>
    </source>
</evidence>
<dbReference type="SUPFAM" id="SSF69705">
    <property type="entry name" value="Transcription factor NusA, N-terminal domain"/>
    <property type="match status" value="1"/>
</dbReference>
<proteinExistence type="inferred from homology"/>
<keyword evidence="3 7" id="KW-0889">Transcription antitermination</keyword>
<dbReference type="CDD" id="cd02134">
    <property type="entry name" value="KH-II_NusA_rpt1"/>
    <property type="match status" value="1"/>
</dbReference>
<dbReference type="InterPro" id="IPR058582">
    <property type="entry name" value="KH_NusA_2nd"/>
</dbReference>
<dbReference type="NCBIfam" id="TIGR01953">
    <property type="entry name" value="NusA"/>
    <property type="match status" value="1"/>
</dbReference>
<dbReference type="SMART" id="SM00322">
    <property type="entry name" value="KH"/>
    <property type="match status" value="2"/>
</dbReference>
<evidence type="ECO:0000259" key="9">
    <source>
        <dbReference type="PROSITE" id="PS50126"/>
    </source>
</evidence>
<dbReference type="InterPro" id="IPR013735">
    <property type="entry name" value="TF_NusA_N"/>
</dbReference>
<evidence type="ECO:0000256" key="7">
    <source>
        <dbReference type="HAMAP-Rule" id="MF_00945"/>
    </source>
</evidence>
<keyword evidence="4 7" id="KW-0694">RNA-binding</keyword>
<dbReference type="InterPro" id="IPR010213">
    <property type="entry name" value="TF_NusA"/>
</dbReference>
<dbReference type="GO" id="GO:0003700">
    <property type="term" value="F:DNA-binding transcription factor activity"/>
    <property type="evidence" value="ECO:0007669"/>
    <property type="project" value="InterPro"/>
</dbReference>
<dbReference type="HAMAP" id="MF_00945_B">
    <property type="entry name" value="NusA_B"/>
    <property type="match status" value="1"/>
</dbReference>
<comment type="subunit">
    <text evidence="7">Monomer. Binds directly to the core enzyme of the DNA-dependent RNA polymerase and to nascent RNA.</text>
</comment>
<dbReference type="SMART" id="SM00316">
    <property type="entry name" value="S1"/>
    <property type="match status" value="1"/>
</dbReference>
<dbReference type="InterPro" id="IPR030842">
    <property type="entry name" value="TF_NusA_bacterial"/>
</dbReference>
<evidence type="ECO:0000256" key="3">
    <source>
        <dbReference type="ARBA" id="ARBA00022814"/>
    </source>
</evidence>
<dbReference type="AlphaFoldDB" id="A0A1F7J4X5"/>
<dbReference type="InterPro" id="IPR012340">
    <property type="entry name" value="NA-bd_OB-fold"/>
</dbReference>
<dbReference type="InterPro" id="IPR036555">
    <property type="entry name" value="NusA_N_sf"/>
</dbReference>
<feature type="compositionally biased region" description="Basic and acidic residues" evidence="8">
    <location>
        <begin position="328"/>
        <end position="352"/>
    </location>
</feature>
<name>A0A1F7J4X5_9BACT</name>
<feature type="compositionally biased region" description="Basic and acidic residues" evidence="8">
    <location>
        <begin position="360"/>
        <end position="394"/>
    </location>
</feature>
<dbReference type="InterPro" id="IPR004087">
    <property type="entry name" value="KH_dom"/>
</dbReference>
<comment type="subcellular location">
    <subcellularLocation>
        <location evidence="7">Cytoplasm</location>
    </subcellularLocation>
</comment>
<evidence type="ECO:0000313" key="10">
    <source>
        <dbReference type="EMBL" id="OGK50674.1"/>
    </source>
</evidence>
<comment type="caution">
    <text evidence="10">The sequence shown here is derived from an EMBL/GenBank/DDBJ whole genome shotgun (WGS) entry which is preliminary data.</text>
</comment>
<feature type="region of interest" description="Disordered" evidence="8">
    <location>
        <begin position="327"/>
        <end position="425"/>
    </location>
</feature>
<accession>A0A1F7J4X5</accession>
<dbReference type="EMBL" id="MGAQ01000014">
    <property type="protein sequence ID" value="OGK50674.1"/>
    <property type="molecule type" value="Genomic_DNA"/>
</dbReference>
<dbReference type="FunFam" id="3.30.300.20:FF:000002">
    <property type="entry name" value="Transcription termination/antitermination protein NusA"/>
    <property type="match status" value="1"/>
</dbReference>
<dbReference type="PANTHER" id="PTHR22648:SF0">
    <property type="entry name" value="TRANSCRIPTION TERMINATION_ANTITERMINATION PROTEIN NUSA"/>
    <property type="match status" value="1"/>
</dbReference>
<dbReference type="Gene3D" id="2.40.50.140">
    <property type="entry name" value="Nucleic acid-binding proteins"/>
    <property type="match status" value="1"/>
</dbReference>
<feature type="domain" description="S1 motif" evidence="9">
    <location>
        <begin position="112"/>
        <end position="177"/>
    </location>
</feature>
<dbReference type="Pfam" id="PF26594">
    <property type="entry name" value="KH_NusA_2nd"/>
    <property type="match status" value="1"/>
</dbReference>